<name>A0A0F8ZKB5_9ZZZZ</name>
<gene>
    <name evidence="1" type="ORF">LCGC14_3025100</name>
</gene>
<feature type="non-terminal residue" evidence="1">
    <location>
        <position position="1"/>
    </location>
</feature>
<evidence type="ECO:0000313" key="1">
    <source>
        <dbReference type="EMBL" id="KKK60366.1"/>
    </source>
</evidence>
<protein>
    <submittedName>
        <fullName evidence="1">Uncharacterized protein</fullName>
    </submittedName>
</protein>
<accession>A0A0F8ZKB5</accession>
<dbReference type="EMBL" id="LAZR01063005">
    <property type="protein sequence ID" value="KKK60366.1"/>
    <property type="molecule type" value="Genomic_DNA"/>
</dbReference>
<organism evidence="1">
    <name type="scientific">marine sediment metagenome</name>
    <dbReference type="NCBI Taxonomy" id="412755"/>
    <lineage>
        <taxon>unclassified sequences</taxon>
        <taxon>metagenomes</taxon>
        <taxon>ecological metagenomes</taxon>
    </lineage>
</organism>
<reference evidence="1" key="1">
    <citation type="journal article" date="2015" name="Nature">
        <title>Complex archaea that bridge the gap between prokaryotes and eukaryotes.</title>
        <authorList>
            <person name="Spang A."/>
            <person name="Saw J.H."/>
            <person name="Jorgensen S.L."/>
            <person name="Zaremba-Niedzwiedzka K."/>
            <person name="Martijn J."/>
            <person name="Lind A.E."/>
            <person name="van Eijk R."/>
            <person name="Schleper C."/>
            <person name="Guy L."/>
            <person name="Ettema T.J."/>
        </authorList>
    </citation>
    <scope>NUCLEOTIDE SEQUENCE</scope>
</reference>
<dbReference type="AlphaFoldDB" id="A0A0F8ZKB5"/>
<proteinExistence type="predicted"/>
<comment type="caution">
    <text evidence="1">The sequence shown here is derived from an EMBL/GenBank/DDBJ whole genome shotgun (WGS) entry which is preliminary data.</text>
</comment>
<sequence length="60" mass="7191">VIMLLQLEVKMSSEYTRRWYDKYSEVVVMSAKEYFQLQSELAGCRDDKERLQEQIADLLN</sequence>